<name>A0A068QUB4_9GAMM</name>
<proteinExistence type="predicted"/>
<dbReference type="STRING" id="351671.XDD1_2908"/>
<gene>
    <name evidence="1" type="ORF">XDD1_2908</name>
</gene>
<organism evidence="1 2">
    <name type="scientific">Xenorhabdus doucetiae</name>
    <dbReference type="NCBI Taxonomy" id="351671"/>
    <lineage>
        <taxon>Bacteria</taxon>
        <taxon>Pseudomonadati</taxon>
        <taxon>Pseudomonadota</taxon>
        <taxon>Gammaproteobacteria</taxon>
        <taxon>Enterobacterales</taxon>
        <taxon>Morganellaceae</taxon>
        <taxon>Xenorhabdus</taxon>
    </lineage>
</organism>
<dbReference type="HOGENOM" id="CLU_3049463_0_0_6"/>
<accession>A0A068QUB4</accession>
<dbReference type="AlphaFoldDB" id="A0A068QUB4"/>
<dbReference type="KEGG" id="xdo:XDD1_2908"/>
<evidence type="ECO:0000313" key="1">
    <source>
        <dbReference type="EMBL" id="CDG18607.1"/>
    </source>
</evidence>
<reference evidence="1 2" key="1">
    <citation type="submission" date="2013-07" db="EMBL/GenBank/DDBJ databases">
        <authorList>
            <person name="Genoscope - CEA"/>
        </authorList>
    </citation>
    <scope>NUCLEOTIDE SEQUENCE [LARGE SCALE GENOMIC DNA]</scope>
    <source>
        <strain evidence="2">FRM16 / DSM 17909</strain>
    </source>
</reference>
<sequence>MDGGNHSIGDVWGKVQMCNEIFVNNQLTESKFNNFWLDLGGLSGFVGCNLKLIE</sequence>
<dbReference type="Proteomes" id="UP000032721">
    <property type="component" value="Chromosome"/>
</dbReference>
<evidence type="ECO:0000313" key="2">
    <source>
        <dbReference type="Proteomes" id="UP000032721"/>
    </source>
</evidence>
<dbReference type="EMBL" id="FO704550">
    <property type="protein sequence ID" value="CDG18607.1"/>
    <property type="molecule type" value="Genomic_DNA"/>
</dbReference>
<protein>
    <submittedName>
        <fullName evidence="1">Uncharacterized protein</fullName>
    </submittedName>
</protein>